<dbReference type="AlphaFoldDB" id="A0A2P5FKE3"/>
<accession>A0A2P5FKE3</accession>
<evidence type="ECO:0000313" key="1">
    <source>
        <dbReference type="EMBL" id="PON98272.1"/>
    </source>
</evidence>
<keyword evidence="2" id="KW-1185">Reference proteome</keyword>
<dbReference type="EMBL" id="JXTC01000025">
    <property type="protein sequence ID" value="PON98272.1"/>
    <property type="molecule type" value="Genomic_DNA"/>
</dbReference>
<protein>
    <submittedName>
        <fullName evidence="1">Uncharacterized protein</fullName>
    </submittedName>
</protein>
<organism evidence="1 2">
    <name type="scientific">Trema orientale</name>
    <name type="common">Charcoal tree</name>
    <name type="synonym">Celtis orientalis</name>
    <dbReference type="NCBI Taxonomy" id="63057"/>
    <lineage>
        <taxon>Eukaryota</taxon>
        <taxon>Viridiplantae</taxon>
        <taxon>Streptophyta</taxon>
        <taxon>Embryophyta</taxon>
        <taxon>Tracheophyta</taxon>
        <taxon>Spermatophyta</taxon>
        <taxon>Magnoliopsida</taxon>
        <taxon>eudicotyledons</taxon>
        <taxon>Gunneridae</taxon>
        <taxon>Pentapetalae</taxon>
        <taxon>rosids</taxon>
        <taxon>fabids</taxon>
        <taxon>Rosales</taxon>
        <taxon>Cannabaceae</taxon>
        <taxon>Trema</taxon>
    </lineage>
</organism>
<comment type="caution">
    <text evidence="1">The sequence shown here is derived from an EMBL/GenBank/DDBJ whole genome shotgun (WGS) entry which is preliminary data.</text>
</comment>
<name>A0A2P5FKE3_TREOI</name>
<gene>
    <name evidence="1" type="ORF">TorRG33x02_058470</name>
</gene>
<dbReference type="InParanoid" id="A0A2P5FKE3"/>
<feature type="non-terminal residue" evidence="1">
    <location>
        <position position="1"/>
    </location>
</feature>
<dbReference type="Proteomes" id="UP000237000">
    <property type="component" value="Unassembled WGS sequence"/>
</dbReference>
<evidence type="ECO:0000313" key="2">
    <source>
        <dbReference type="Proteomes" id="UP000237000"/>
    </source>
</evidence>
<reference evidence="2" key="1">
    <citation type="submission" date="2016-06" db="EMBL/GenBank/DDBJ databases">
        <title>Parallel loss of symbiosis genes in relatives of nitrogen-fixing non-legume Parasponia.</title>
        <authorList>
            <person name="Van Velzen R."/>
            <person name="Holmer R."/>
            <person name="Bu F."/>
            <person name="Rutten L."/>
            <person name="Van Zeijl A."/>
            <person name="Liu W."/>
            <person name="Santuari L."/>
            <person name="Cao Q."/>
            <person name="Sharma T."/>
            <person name="Shen D."/>
            <person name="Roswanjaya Y."/>
            <person name="Wardhani T."/>
            <person name="Kalhor M.S."/>
            <person name="Jansen J."/>
            <person name="Van den Hoogen J."/>
            <person name="Gungor B."/>
            <person name="Hartog M."/>
            <person name="Hontelez J."/>
            <person name="Verver J."/>
            <person name="Yang W.-C."/>
            <person name="Schijlen E."/>
            <person name="Repin R."/>
            <person name="Schilthuizen M."/>
            <person name="Schranz E."/>
            <person name="Heidstra R."/>
            <person name="Miyata K."/>
            <person name="Fedorova E."/>
            <person name="Kohlen W."/>
            <person name="Bisseling T."/>
            <person name="Smit S."/>
            <person name="Geurts R."/>
        </authorList>
    </citation>
    <scope>NUCLEOTIDE SEQUENCE [LARGE SCALE GENOMIC DNA]</scope>
    <source>
        <strain evidence="2">cv. RG33-2</strain>
    </source>
</reference>
<sequence length="61" mass="6606">VKCGFLVISVVLGFSDSSNSGSVSLRLGLLICFSDSSSRSIIFFVHRQIPFQSRVGSNSYC</sequence>
<proteinExistence type="predicted"/>